<dbReference type="EMBL" id="JAYERP010000001">
    <property type="protein sequence ID" value="MEA3571359.1"/>
    <property type="molecule type" value="Genomic_DNA"/>
</dbReference>
<evidence type="ECO:0000259" key="7">
    <source>
        <dbReference type="Pfam" id="PF07195"/>
    </source>
</evidence>
<protein>
    <recommendedName>
        <fullName evidence="5">Flagellar hook-associated protein 2</fullName>
        <shortName evidence="5">HAP2</shortName>
    </recommendedName>
    <alternativeName>
        <fullName evidence="5">Flagellar cap protein</fullName>
    </alternativeName>
</protein>
<keyword evidence="8" id="KW-0282">Flagellum</keyword>
<evidence type="ECO:0000313" key="8">
    <source>
        <dbReference type="EMBL" id="MEA3571359.1"/>
    </source>
</evidence>
<dbReference type="InterPro" id="IPR040026">
    <property type="entry name" value="FliD"/>
</dbReference>
<dbReference type="PANTHER" id="PTHR30288:SF0">
    <property type="entry name" value="FLAGELLAR HOOK-ASSOCIATED PROTEIN 2"/>
    <property type="match status" value="1"/>
</dbReference>
<comment type="caution">
    <text evidence="8">The sequence shown here is derived from an EMBL/GenBank/DDBJ whole genome shotgun (WGS) entry which is preliminary data.</text>
</comment>
<keyword evidence="8" id="KW-0969">Cilium</keyword>
<comment type="subcellular location">
    <subcellularLocation>
        <location evidence="5">Secreted</location>
    </subcellularLocation>
    <subcellularLocation>
        <location evidence="5">Bacterial flagellum</location>
    </subcellularLocation>
</comment>
<keyword evidence="8" id="KW-0966">Cell projection</keyword>
<accession>A0ABU5PN33</accession>
<evidence type="ECO:0000256" key="2">
    <source>
        <dbReference type="ARBA" id="ARBA00011255"/>
    </source>
</evidence>
<proteinExistence type="inferred from homology"/>
<evidence type="ECO:0000256" key="1">
    <source>
        <dbReference type="ARBA" id="ARBA00009764"/>
    </source>
</evidence>
<dbReference type="Proteomes" id="UP001292216">
    <property type="component" value="Unassembled WGS sequence"/>
</dbReference>
<evidence type="ECO:0000259" key="6">
    <source>
        <dbReference type="Pfam" id="PF02465"/>
    </source>
</evidence>
<comment type="similarity">
    <text evidence="1 5">Belongs to the FliD family.</text>
</comment>
<keyword evidence="3" id="KW-0175">Coiled coil</keyword>
<keyword evidence="5" id="KW-0964">Secreted</keyword>
<keyword evidence="9" id="KW-1185">Reference proteome</keyword>
<keyword evidence="4 5" id="KW-0975">Bacterial flagellum</keyword>
<organism evidence="8 9">
    <name type="scientific">Paenibacillus phoenicis</name>
    <dbReference type="NCBI Taxonomy" id="554117"/>
    <lineage>
        <taxon>Bacteria</taxon>
        <taxon>Bacillati</taxon>
        <taxon>Bacillota</taxon>
        <taxon>Bacilli</taxon>
        <taxon>Bacillales</taxon>
        <taxon>Paenibacillaceae</taxon>
        <taxon>Paenibacillus</taxon>
    </lineage>
</organism>
<dbReference type="RefSeq" id="WP_323077940.1">
    <property type="nucleotide sequence ID" value="NZ_CBCSKM010000001.1"/>
</dbReference>
<feature type="domain" description="Flagellar hook-associated protein 2 C-terminal" evidence="7">
    <location>
        <begin position="214"/>
        <end position="449"/>
    </location>
</feature>
<evidence type="ECO:0000256" key="3">
    <source>
        <dbReference type="ARBA" id="ARBA00023054"/>
    </source>
</evidence>
<reference evidence="8 9" key="1">
    <citation type="submission" date="2023-12" db="EMBL/GenBank/DDBJ databases">
        <title>Whole genome sequencing of Paenibacillus phoenicis isolated from the Phoenix Mars Lander spacecraft assembly facility.</title>
        <authorList>
            <person name="Garcia A."/>
            <person name="Venkateswaran K."/>
        </authorList>
    </citation>
    <scope>NUCLEOTIDE SEQUENCE [LARGE SCALE GENOMIC DNA]</scope>
    <source>
        <strain evidence="8 9">3PO2SA</strain>
    </source>
</reference>
<dbReference type="Pfam" id="PF07195">
    <property type="entry name" value="FliD_C"/>
    <property type="match status" value="1"/>
</dbReference>
<evidence type="ECO:0000313" key="9">
    <source>
        <dbReference type="Proteomes" id="UP001292216"/>
    </source>
</evidence>
<dbReference type="PANTHER" id="PTHR30288">
    <property type="entry name" value="FLAGELLAR CAP/ASSEMBLY PROTEIN FLID"/>
    <property type="match status" value="1"/>
</dbReference>
<evidence type="ECO:0000256" key="4">
    <source>
        <dbReference type="ARBA" id="ARBA00023143"/>
    </source>
</evidence>
<comment type="function">
    <text evidence="5">Required for morphogenesis and for the elongation of the flagellar filament by facilitating polymerization of the flagellin monomers at the tip of growing filament. Forms a capping structure, which prevents flagellin subunits (transported through the central channel of the flagellum) from leaking out without polymerization at the distal end.</text>
</comment>
<feature type="domain" description="Flagellar hook-associated protein 2 N-terminal" evidence="6">
    <location>
        <begin position="10"/>
        <end position="106"/>
    </location>
</feature>
<dbReference type="InterPro" id="IPR003481">
    <property type="entry name" value="FliD_N"/>
</dbReference>
<dbReference type="InterPro" id="IPR010809">
    <property type="entry name" value="FliD_C"/>
</dbReference>
<name>A0ABU5PN33_9BACL</name>
<evidence type="ECO:0000256" key="5">
    <source>
        <dbReference type="RuleBase" id="RU362066"/>
    </source>
</evidence>
<dbReference type="Pfam" id="PF02465">
    <property type="entry name" value="FliD_N"/>
    <property type="match status" value="1"/>
</dbReference>
<comment type="subunit">
    <text evidence="2 5">Homopentamer.</text>
</comment>
<gene>
    <name evidence="8" type="primary">fliD</name>
    <name evidence="8" type="ORF">U9M73_15500</name>
</gene>
<sequence>MGVSLTGLASGLDTSTLITQLMKLERVPYTNLETKKSTITNNKTIFNNINLKLKTLRDAATALSDLGAFNVSSATSSDSTKLTATGGENAINGSYSVKVIQLAKQQVNATAGMQVTDANGEDIEFTSAALAEAKSIKIGGQSITLNDDDFTGKTYSEALSLIASQINKQFGDVQASVVQRSEGVKSLVITAKETGKTVDISGTGSFKMWEKVAAQPAILEVNNLSVTSTSNTVANAIPGVTLQLLAENSTVNVEVKQDTDKLASKVDDFVKAYNDVVKLIRENTKKIENTKGSDGSYTNFKTNLQGDSTLRDLQSELYDIVNSVIGSSDNLKLLSDIGLEIDKGVTSASLMTGELSFDKDKFKKKLAENPEAVAELFQGENGLGTIAKDRLYGWTSSNGLIAIKMEGLQSDIDFITEQMESMSVRLSLKEEALNKQFSQLEVAMSKLQSQQSWLSGQLSALMSSSS</sequence>